<protein>
    <submittedName>
        <fullName evidence="2">Uncharacterized protein</fullName>
    </submittedName>
</protein>
<evidence type="ECO:0000313" key="3">
    <source>
        <dbReference type="Proteomes" id="UP001497516"/>
    </source>
</evidence>
<sequence>MKAREAMTGTSASMMETKKELSWSEEETREKGSRVFLPTSPRPPAWDRDAQQQQGPISSSRASWLWVRVFEPQTLMGHGKRVNSWMTGRLARN</sequence>
<dbReference type="EMBL" id="OZ034813">
    <property type="protein sequence ID" value="CAL1357072.1"/>
    <property type="molecule type" value="Genomic_DNA"/>
</dbReference>
<dbReference type="Proteomes" id="UP001497516">
    <property type="component" value="Chromosome 1"/>
</dbReference>
<keyword evidence="3" id="KW-1185">Reference proteome</keyword>
<evidence type="ECO:0000313" key="2">
    <source>
        <dbReference type="EMBL" id="CAL1357072.1"/>
    </source>
</evidence>
<accession>A0AAV2CKJ4</accession>
<name>A0AAV2CKJ4_9ROSI</name>
<reference evidence="2 3" key="1">
    <citation type="submission" date="2024-04" db="EMBL/GenBank/DDBJ databases">
        <authorList>
            <person name="Fracassetti M."/>
        </authorList>
    </citation>
    <scope>NUCLEOTIDE SEQUENCE [LARGE SCALE GENOMIC DNA]</scope>
</reference>
<feature type="region of interest" description="Disordered" evidence="1">
    <location>
        <begin position="1"/>
        <end position="58"/>
    </location>
</feature>
<gene>
    <name evidence="2" type="ORF">LTRI10_LOCUS4731</name>
</gene>
<organism evidence="2 3">
    <name type="scientific">Linum trigynum</name>
    <dbReference type="NCBI Taxonomy" id="586398"/>
    <lineage>
        <taxon>Eukaryota</taxon>
        <taxon>Viridiplantae</taxon>
        <taxon>Streptophyta</taxon>
        <taxon>Embryophyta</taxon>
        <taxon>Tracheophyta</taxon>
        <taxon>Spermatophyta</taxon>
        <taxon>Magnoliopsida</taxon>
        <taxon>eudicotyledons</taxon>
        <taxon>Gunneridae</taxon>
        <taxon>Pentapetalae</taxon>
        <taxon>rosids</taxon>
        <taxon>fabids</taxon>
        <taxon>Malpighiales</taxon>
        <taxon>Linaceae</taxon>
        <taxon>Linum</taxon>
    </lineage>
</organism>
<evidence type="ECO:0000256" key="1">
    <source>
        <dbReference type="SAM" id="MobiDB-lite"/>
    </source>
</evidence>
<dbReference type="AlphaFoldDB" id="A0AAV2CKJ4"/>
<proteinExistence type="predicted"/>
<feature type="compositionally biased region" description="Basic and acidic residues" evidence="1">
    <location>
        <begin position="16"/>
        <end position="33"/>
    </location>
</feature>